<protein>
    <submittedName>
        <fullName evidence="2">Uncharacterized protein</fullName>
    </submittedName>
</protein>
<feature type="transmembrane region" description="Helical" evidence="1">
    <location>
        <begin position="275"/>
        <end position="293"/>
    </location>
</feature>
<keyword evidence="3" id="KW-1185">Reference proteome</keyword>
<keyword evidence="1" id="KW-1133">Transmembrane helix</keyword>
<evidence type="ECO:0000313" key="3">
    <source>
        <dbReference type="Proteomes" id="UP000598174"/>
    </source>
</evidence>
<proteinExistence type="predicted"/>
<dbReference type="Proteomes" id="UP000598174">
    <property type="component" value="Unassembled WGS sequence"/>
</dbReference>
<feature type="transmembrane region" description="Helical" evidence="1">
    <location>
        <begin position="305"/>
        <end position="330"/>
    </location>
</feature>
<organism evidence="2 3">
    <name type="scientific">Paractinoplanes ferrugineus</name>
    <dbReference type="NCBI Taxonomy" id="113564"/>
    <lineage>
        <taxon>Bacteria</taxon>
        <taxon>Bacillati</taxon>
        <taxon>Actinomycetota</taxon>
        <taxon>Actinomycetes</taxon>
        <taxon>Micromonosporales</taxon>
        <taxon>Micromonosporaceae</taxon>
        <taxon>Paractinoplanes</taxon>
    </lineage>
</organism>
<gene>
    <name evidence="2" type="ORF">Afe05nite_30560</name>
</gene>
<name>A0A919IY56_9ACTN</name>
<dbReference type="EMBL" id="BOMM01000027">
    <property type="protein sequence ID" value="GIE11216.1"/>
    <property type="molecule type" value="Genomic_DNA"/>
</dbReference>
<accession>A0A919IY56</accession>
<keyword evidence="1" id="KW-0472">Membrane</keyword>
<evidence type="ECO:0000256" key="1">
    <source>
        <dbReference type="SAM" id="Phobius"/>
    </source>
</evidence>
<keyword evidence="1" id="KW-0812">Transmembrane</keyword>
<sequence length="350" mass="36307">MNLVVRFRLLFAAVVGAVLAVVTRGVPPDLTAFAAAASRLLHGRFAEVYAEAWNQAGPVQLLISRLLVIGAGRDGTPSIPLAAAVGAAFVAGTMWCCRGSLPREAVGGGLALMWVATALPWNGHPAETAIPLLWAYAVKQSRRDRNLAAATLLALAVAVAPWAILGVPCLLAAAPLRRALPTGALAAALGVACYLPFVLTGHFAMFAQRWGISAGTLPTLLGLPDVTWSFRLAQGAAVAAGVALVARLCRTVPQAVAIVPLAATLLRVATDPVYYPYYFFPVAVASLLLVTLSTRRLPLAAAIGYLALLAASGNWIVWGSLTCLALLLLATVKAAKPSTAPHLPLSPQPS</sequence>
<dbReference type="AlphaFoldDB" id="A0A919IY56"/>
<reference evidence="2" key="1">
    <citation type="submission" date="2021-01" db="EMBL/GenBank/DDBJ databases">
        <title>Whole genome shotgun sequence of Actinoplanes ferrugineus NBRC 15555.</title>
        <authorList>
            <person name="Komaki H."/>
            <person name="Tamura T."/>
        </authorList>
    </citation>
    <scope>NUCLEOTIDE SEQUENCE</scope>
    <source>
        <strain evidence="2">NBRC 15555</strain>
    </source>
</reference>
<evidence type="ECO:0000313" key="2">
    <source>
        <dbReference type="EMBL" id="GIE11216.1"/>
    </source>
</evidence>
<comment type="caution">
    <text evidence="2">The sequence shown here is derived from an EMBL/GenBank/DDBJ whole genome shotgun (WGS) entry which is preliminary data.</text>
</comment>
<feature type="transmembrane region" description="Helical" evidence="1">
    <location>
        <begin position="147"/>
        <end position="173"/>
    </location>
</feature>
<dbReference type="RefSeq" id="WP_203817765.1">
    <property type="nucleotide sequence ID" value="NZ_BAAABP010000058.1"/>
</dbReference>
<feature type="transmembrane region" description="Helical" evidence="1">
    <location>
        <begin position="185"/>
        <end position="206"/>
    </location>
</feature>